<feature type="region of interest" description="Disordered" evidence="1">
    <location>
        <begin position="194"/>
        <end position="215"/>
    </location>
</feature>
<evidence type="ECO:0000313" key="3">
    <source>
        <dbReference type="Proteomes" id="UP001596380"/>
    </source>
</evidence>
<keyword evidence="3" id="KW-1185">Reference proteome</keyword>
<gene>
    <name evidence="2" type="ORF">ACFQKB_39195</name>
</gene>
<reference evidence="3" key="1">
    <citation type="journal article" date="2019" name="Int. J. Syst. Evol. Microbiol.">
        <title>The Global Catalogue of Microorganisms (GCM) 10K type strain sequencing project: providing services to taxonomists for standard genome sequencing and annotation.</title>
        <authorList>
            <consortium name="The Broad Institute Genomics Platform"/>
            <consortium name="The Broad Institute Genome Sequencing Center for Infectious Disease"/>
            <person name="Wu L."/>
            <person name="Ma J."/>
        </authorList>
    </citation>
    <scope>NUCLEOTIDE SEQUENCE [LARGE SCALE GENOMIC DNA]</scope>
    <source>
        <strain evidence="3">JCM 3369</strain>
    </source>
</reference>
<comment type="caution">
    <text evidence="2">The sequence shown here is derived from an EMBL/GenBank/DDBJ whole genome shotgun (WGS) entry which is preliminary data.</text>
</comment>
<sequence length="407" mass="43225">MPSLLSYSLHTDAAPLEVSRTGAPSQATVYVLASNHHNRSVTWTTIDVTVPAGANAADLASSNASIAPETQAVPGGTPPAFARDPRTGAYRATPAAGGGTLRSGESLVLVLRKIPVNETEGLAVLTISETARGGDGNLKTGTRHAAQGVVKKAPSIPRDFRPDRTQVDNGDDIVLRWDGPDTLQYAIGLPDGSKTAIAPGAREWKPGPGTGPKRDTTYTLIATDPGTQREHHLTTTVQISRPTYETITATTGMHTPWIQGTNTNDGWITFPSNGINVYRDGGQQWGTVAADKADVNGVNASWVQGRSTSDGWISFPQGGINVYRDGAQQWGTVAADKADINGVDLQHLNVAGEVVASGLTIYKNGTQWLQTNETTDSFVFDKRIDAPAVTTSEAYITDLEVLGRFRR</sequence>
<evidence type="ECO:0000313" key="2">
    <source>
        <dbReference type="EMBL" id="MFC6885839.1"/>
    </source>
</evidence>
<dbReference type="Proteomes" id="UP001596380">
    <property type="component" value="Unassembled WGS sequence"/>
</dbReference>
<accession>A0ABW2CVP1</accession>
<dbReference type="EMBL" id="JBHSXS010000043">
    <property type="protein sequence ID" value="MFC6885839.1"/>
    <property type="molecule type" value="Genomic_DNA"/>
</dbReference>
<name>A0ABW2CVP1_9ACTN</name>
<dbReference type="RefSeq" id="WP_378048824.1">
    <property type="nucleotide sequence ID" value="NZ_JBHSXE010000001.1"/>
</dbReference>
<protein>
    <submittedName>
        <fullName evidence="2">Uncharacterized protein</fullName>
    </submittedName>
</protein>
<evidence type="ECO:0000256" key="1">
    <source>
        <dbReference type="SAM" id="MobiDB-lite"/>
    </source>
</evidence>
<organism evidence="2 3">
    <name type="scientific">Actinomadura yumaensis</name>
    <dbReference type="NCBI Taxonomy" id="111807"/>
    <lineage>
        <taxon>Bacteria</taxon>
        <taxon>Bacillati</taxon>
        <taxon>Actinomycetota</taxon>
        <taxon>Actinomycetes</taxon>
        <taxon>Streptosporangiales</taxon>
        <taxon>Thermomonosporaceae</taxon>
        <taxon>Actinomadura</taxon>
    </lineage>
</organism>
<proteinExistence type="predicted"/>